<name>A0A1R1RYE8_9BACI</name>
<keyword evidence="1" id="KW-0732">Signal</keyword>
<dbReference type="RefSeq" id="WP_076761124.1">
    <property type="nucleotide sequence ID" value="NZ_JARMMI010000003.1"/>
</dbReference>
<accession>A0A1R1RYE8</accession>
<feature type="signal peptide" evidence="1">
    <location>
        <begin position="1"/>
        <end position="24"/>
    </location>
</feature>
<evidence type="ECO:0000256" key="1">
    <source>
        <dbReference type="SAM" id="SignalP"/>
    </source>
</evidence>
<evidence type="ECO:0000313" key="2">
    <source>
        <dbReference type="EMBL" id="OMI08885.1"/>
    </source>
</evidence>
<protein>
    <submittedName>
        <fullName evidence="2">Uncharacterized protein</fullName>
    </submittedName>
</protein>
<sequence length="127" mass="14127">MKKIFVSLAMAFLLSFSFYSSSKAAVLARVAVYPGEVRQSADIFRGVGEGDFRCKFYYATRLGSGTCSLYEITPEGRTKIVASSSVDYSLQQEIQTVYTHPDNRYYIKGKNSALSGTRTLIISEFSN</sequence>
<dbReference type="AlphaFoldDB" id="A0A1R1RYE8"/>
<dbReference type="Proteomes" id="UP000187367">
    <property type="component" value="Unassembled WGS sequence"/>
</dbReference>
<reference evidence="2 3" key="1">
    <citation type="submission" date="2017-01" db="EMBL/GenBank/DDBJ databases">
        <title>Bacillus phylogenomics.</title>
        <authorList>
            <person name="Dunlap C."/>
        </authorList>
    </citation>
    <scope>NUCLEOTIDE SEQUENCE [LARGE SCALE GENOMIC DNA]</scope>
    <source>
        <strain evidence="2 3">NRRL B-41282</strain>
    </source>
</reference>
<feature type="chain" id="PRO_5014066108" evidence="1">
    <location>
        <begin position="25"/>
        <end position="127"/>
    </location>
</feature>
<proteinExistence type="predicted"/>
<dbReference type="EMBL" id="MTJL01000005">
    <property type="protein sequence ID" value="OMI08885.1"/>
    <property type="molecule type" value="Genomic_DNA"/>
</dbReference>
<keyword evidence="3" id="KW-1185">Reference proteome</keyword>
<gene>
    <name evidence="2" type="ORF">BW143_02185</name>
</gene>
<evidence type="ECO:0000313" key="3">
    <source>
        <dbReference type="Proteomes" id="UP000187367"/>
    </source>
</evidence>
<accession>A0A1R1QW60</accession>
<organism evidence="2 3">
    <name type="scientific">Bacillus swezeyi</name>
    <dbReference type="NCBI Taxonomy" id="1925020"/>
    <lineage>
        <taxon>Bacteria</taxon>
        <taxon>Bacillati</taxon>
        <taxon>Bacillota</taxon>
        <taxon>Bacilli</taxon>
        <taxon>Bacillales</taxon>
        <taxon>Bacillaceae</taxon>
        <taxon>Bacillus</taxon>
    </lineage>
</organism>
<comment type="caution">
    <text evidence="2">The sequence shown here is derived from an EMBL/GenBank/DDBJ whole genome shotgun (WGS) entry which is preliminary data.</text>
</comment>